<feature type="domain" description="Zinc-ribbon" evidence="3">
    <location>
        <begin position="4"/>
        <end position="24"/>
    </location>
</feature>
<dbReference type="AlphaFoldDB" id="A0AA90K9K2"/>
<protein>
    <submittedName>
        <fullName evidence="4">Zinc ribbon domain-containing protein</fullName>
    </submittedName>
</protein>
<dbReference type="InterPro" id="IPR026870">
    <property type="entry name" value="Zinc_ribbon_dom"/>
</dbReference>
<sequence>MRTCSECGADNTEGDDFCGNCGAYLGWSAPAPAASASDVPPGTVPPGTGSPGATAPGAPEGGVPAAGAAPPGTAAAAGADDGARQADPDLVAVRPARPATRRPVVRPSTPETAQNGPPCPRCGTPNESGRRFCRRCAAPLAGTAVAAPLPWWRSRRRSRRRVRAGGSGDLVRRLVMLLLLVALVFGGIRLFPAARAFYQKTRDKLGGVSVVAPDSVTASASLPGHPAADTVDGKSNRYWAAPALGASVTFRFHTPFRLIGILITTGASPDPAAFRSQARATVLDLLVDEANGTPHEQTLRLNDAPGSQQVRTGISDVVEVRLTVREAAGTGPGRHIALGEVEFRERAAHGAGATGPTPG</sequence>
<evidence type="ECO:0000259" key="3">
    <source>
        <dbReference type="Pfam" id="PF13240"/>
    </source>
</evidence>
<keyword evidence="2" id="KW-0812">Transmembrane</keyword>
<feature type="region of interest" description="Disordered" evidence="1">
    <location>
        <begin position="29"/>
        <end position="122"/>
    </location>
</feature>
<proteinExistence type="predicted"/>
<comment type="caution">
    <text evidence="4">The sequence shown here is derived from an EMBL/GenBank/DDBJ whole genome shotgun (WGS) entry which is preliminary data.</text>
</comment>
<accession>A0AA90K9K2</accession>
<name>A0AA90K9K2_9ACTN</name>
<dbReference type="RefSeq" id="WP_271315363.1">
    <property type="nucleotide sequence ID" value="NZ_JABXJJ020000019.1"/>
</dbReference>
<evidence type="ECO:0000256" key="2">
    <source>
        <dbReference type="SAM" id="Phobius"/>
    </source>
</evidence>
<feature type="transmembrane region" description="Helical" evidence="2">
    <location>
        <begin position="174"/>
        <end position="192"/>
    </location>
</feature>
<feature type="compositionally biased region" description="Low complexity" evidence="1">
    <location>
        <begin position="29"/>
        <end position="80"/>
    </location>
</feature>
<keyword evidence="2" id="KW-1133">Transmembrane helix</keyword>
<evidence type="ECO:0000256" key="1">
    <source>
        <dbReference type="SAM" id="MobiDB-lite"/>
    </source>
</evidence>
<dbReference type="EMBL" id="JABXJJ020000019">
    <property type="protein sequence ID" value="MDI5970977.1"/>
    <property type="molecule type" value="Genomic_DNA"/>
</dbReference>
<organism evidence="4">
    <name type="scientific">Streptantibioticus silvisoli</name>
    <dbReference type="NCBI Taxonomy" id="2705255"/>
    <lineage>
        <taxon>Bacteria</taxon>
        <taxon>Bacillati</taxon>
        <taxon>Actinomycetota</taxon>
        <taxon>Actinomycetes</taxon>
        <taxon>Kitasatosporales</taxon>
        <taxon>Streptomycetaceae</taxon>
        <taxon>Streptantibioticus</taxon>
    </lineage>
</organism>
<dbReference type="InterPro" id="IPR008979">
    <property type="entry name" value="Galactose-bd-like_sf"/>
</dbReference>
<dbReference type="InterPro" id="IPR057561">
    <property type="entry name" value="NADase_transloc"/>
</dbReference>
<dbReference type="SUPFAM" id="SSF49785">
    <property type="entry name" value="Galactose-binding domain-like"/>
    <property type="match status" value="1"/>
</dbReference>
<dbReference type="Pfam" id="PF13240">
    <property type="entry name" value="Zn_Ribbon_1"/>
    <property type="match status" value="1"/>
</dbReference>
<reference evidence="4" key="1">
    <citation type="submission" date="2023-05" db="EMBL/GenBank/DDBJ databases">
        <title>Streptantibioticus silvisoli sp. nov., acidotolerant actinomycetes 1 from pine litter.</title>
        <authorList>
            <person name="Swiecimska M."/>
            <person name="Golinska P."/>
            <person name="Sangal V."/>
            <person name="Wachnowicz B."/>
            <person name="Goodfellow M."/>
        </authorList>
    </citation>
    <scope>NUCLEOTIDE SEQUENCE</scope>
    <source>
        <strain evidence="4">SL13</strain>
    </source>
</reference>
<keyword evidence="2" id="KW-0472">Membrane</keyword>
<gene>
    <name evidence="4" type="ORF">POF50_016775</name>
</gene>
<evidence type="ECO:0000313" key="4">
    <source>
        <dbReference type="EMBL" id="MDI5970977.1"/>
    </source>
</evidence>
<dbReference type="NCBIfam" id="NF047619">
    <property type="entry name" value="NADase_discoid"/>
    <property type="match status" value="1"/>
</dbReference>